<dbReference type="EMBL" id="QEOP01000005">
    <property type="protein sequence ID" value="PVZ93254.1"/>
    <property type="molecule type" value="Genomic_DNA"/>
</dbReference>
<dbReference type="Proteomes" id="UP000244893">
    <property type="component" value="Unassembled WGS sequence"/>
</dbReference>
<keyword evidence="2" id="KW-1185">Reference proteome</keyword>
<reference evidence="1 2" key="1">
    <citation type="submission" date="2018-05" db="EMBL/GenBank/DDBJ databases">
        <title>Amnibacterium sp. M8JJ-5, whole genome shotgun sequence.</title>
        <authorList>
            <person name="Tuo L."/>
        </authorList>
    </citation>
    <scope>NUCLEOTIDE SEQUENCE [LARGE SCALE GENOMIC DNA]</scope>
    <source>
        <strain evidence="1 2">M8JJ-5</strain>
    </source>
</reference>
<protein>
    <submittedName>
        <fullName evidence="1">Uncharacterized protein</fullName>
    </submittedName>
</protein>
<dbReference type="AlphaFoldDB" id="A0A2V1HT44"/>
<sequence length="69" mass="7302">MCMKLLTYSGRGAITDERAAQAVLDYAIELALVQRSDVVSVPAVTAEGLPEEPVDMLIGPGQSALVRTN</sequence>
<name>A0A2V1HT44_9MICO</name>
<evidence type="ECO:0000313" key="2">
    <source>
        <dbReference type="Proteomes" id="UP000244893"/>
    </source>
</evidence>
<organism evidence="1 2">
    <name type="scientific">Amnibacterium flavum</name>
    <dbReference type="NCBI Taxonomy" id="2173173"/>
    <lineage>
        <taxon>Bacteria</taxon>
        <taxon>Bacillati</taxon>
        <taxon>Actinomycetota</taxon>
        <taxon>Actinomycetes</taxon>
        <taxon>Micrococcales</taxon>
        <taxon>Microbacteriaceae</taxon>
        <taxon>Amnibacterium</taxon>
    </lineage>
</organism>
<comment type="caution">
    <text evidence="1">The sequence shown here is derived from an EMBL/GenBank/DDBJ whole genome shotgun (WGS) entry which is preliminary data.</text>
</comment>
<accession>A0A2V1HT44</accession>
<gene>
    <name evidence="1" type="ORF">DDQ50_16260</name>
</gene>
<evidence type="ECO:0000313" key="1">
    <source>
        <dbReference type="EMBL" id="PVZ93254.1"/>
    </source>
</evidence>
<proteinExistence type="predicted"/>